<evidence type="ECO:0000313" key="13">
    <source>
        <dbReference type="Proteomes" id="UP000807353"/>
    </source>
</evidence>
<dbReference type="CDD" id="cd11065">
    <property type="entry name" value="CYP64-like"/>
    <property type="match status" value="1"/>
</dbReference>
<keyword evidence="8 10" id="KW-0503">Monooxygenase</keyword>
<feature type="binding site" description="axial binding residue" evidence="9">
    <location>
        <position position="451"/>
    </location>
    <ligand>
        <name>heme</name>
        <dbReference type="ChEBI" id="CHEBI:30413"/>
    </ligand>
    <ligandPart>
        <name>Fe</name>
        <dbReference type="ChEBI" id="CHEBI:18248"/>
    </ligandPart>
</feature>
<evidence type="ECO:0000256" key="6">
    <source>
        <dbReference type="ARBA" id="ARBA00023002"/>
    </source>
</evidence>
<dbReference type="Proteomes" id="UP000807353">
    <property type="component" value="Unassembled WGS sequence"/>
</dbReference>
<evidence type="ECO:0000256" key="2">
    <source>
        <dbReference type="ARBA" id="ARBA00005179"/>
    </source>
</evidence>
<evidence type="ECO:0000256" key="4">
    <source>
        <dbReference type="ARBA" id="ARBA00022617"/>
    </source>
</evidence>
<evidence type="ECO:0000256" key="8">
    <source>
        <dbReference type="ARBA" id="ARBA00023033"/>
    </source>
</evidence>
<accession>A0A9P6CEX0</accession>
<dbReference type="PROSITE" id="PS00086">
    <property type="entry name" value="CYTOCHROME_P450"/>
    <property type="match status" value="1"/>
</dbReference>
<dbReference type="GO" id="GO:0016705">
    <property type="term" value="F:oxidoreductase activity, acting on paired donors, with incorporation or reduction of molecular oxygen"/>
    <property type="evidence" value="ECO:0007669"/>
    <property type="project" value="InterPro"/>
</dbReference>
<dbReference type="SUPFAM" id="SSF48264">
    <property type="entry name" value="Cytochrome P450"/>
    <property type="match status" value="1"/>
</dbReference>
<organism evidence="12 13">
    <name type="scientific">Collybia nuda</name>
    <dbReference type="NCBI Taxonomy" id="64659"/>
    <lineage>
        <taxon>Eukaryota</taxon>
        <taxon>Fungi</taxon>
        <taxon>Dikarya</taxon>
        <taxon>Basidiomycota</taxon>
        <taxon>Agaricomycotina</taxon>
        <taxon>Agaricomycetes</taxon>
        <taxon>Agaricomycetidae</taxon>
        <taxon>Agaricales</taxon>
        <taxon>Tricholomatineae</taxon>
        <taxon>Clitocybaceae</taxon>
        <taxon>Collybia</taxon>
    </lineage>
</organism>
<dbReference type="PANTHER" id="PTHR46300:SF7">
    <property type="entry name" value="P450, PUTATIVE (EUROFUNG)-RELATED"/>
    <property type="match status" value="1"/>
</dbReference>
<evidence type="ECO:0000256" key="9">
    <source>
        <dbReference type="PIRSR" id="PIRSR602401-1"/>
    </source>
</evidence>
<evidence type="ECO:0000313" key="12">
    <source>
        <dbReference type="EMBL" id="KAF9463431.1"/>
    </source>
</evidence>
<keyword evidence="6 10" id="KW-0560">Oxidoreductase</keyword>
<feature type="transmembrane region" description="Helical" evidence="11">
    <location>
        <begin position="6"/>
        <end position="33"/>
    </location>
</feature>
<keyword evidence="4 9" id="KW-0349">Heme</keyword>
<dbReference type="PANTHER" id="PTHR46300">
    <property type="entry name" value="P450, PUTATIVE (EUROFUNG)-RELATED-RELATED"/>
    <property type="match status" value="1"/>
</dbReference>
<keyword evidence="11" id="KW-0812">Transmembrane</keyword>
<keyword evidence="13" id="KW-1185">Reference proteome</keyword>
<proteinExistence type="inferred from homology"/>
<evidence type="ECO:0000256" key="7">
    <source>
        <dbReference type="ARBA" id="ARBA00023004"/>
    </source>
</evidence>
<dbReference type="EMBL" id="MU150262">
    <property type="protein sequence ID" value="KAF9463431.1"/>
    <property type="molecule type" value="Genomic_DNA"/>
</dbReference>
<dbReference type="GO" id="GO:0020037">
    <property type="term" value="F:heme binding"/>
    <property type="evidence" value="ECO:0007669"/>
    <property type="project" value="InterPro"/>
</dbReference>
<dbReference type="GO" id="GO:0004497">
    <property type="term" value="F:monooxygenase activity"/>
    <property type="evidence" value="ECO:0007669"/>
    <property type="project" value="UniProtKB-KW"/>
</dbReference>
<evidence type="ECO:0000256" key="3">
    <source>
        <dbReference type="ARBA" id="ARBA00010617"/>
    </source>
</evidence>
<dbReference type="AlphaFoldDB" id="A0A9P6CEX0"/>
<dbReference type="InterPro" id="IPR001128">
    <property type="entry name" value="Cyt_P450"/>
</dbReference>
<protein>
    <submittedName>
        <fullName evidence="12">Cytochrome P450</fullName>
    </submittedName>
</protein>
<keyword evidence="5 9" id="KW-0479">Metal-binding</keyword>
<dbReference type="GO" id="GO:0005506">
    <property type="term" value="F:iron ion binding"/>
    <property type="evidence" value="ECO:0007669"/>
    <property type="project" value="InterPro"/>
</dbReference>
<keyword evidence="11" id="KW-0472">Membrane</keyword>
<dbReference type="OrthoDB" id="2789670at2759"/>
<dbReference type="InterPro" id="IPR036396">
    <property type="entry name" value="Cyt_P450_sf"/>
</dbReference>
<sequence>MFVLPHYIPYVTGIMTIISISKLLLTFLSLLLLRTLVQRWRQPAALPPGPKGLPLIGNILDMPTEKEWLTFARWGEKWGDITSVNVFGQTLIILNSAKVATEMLEKKSSIYSDRPTLQMGGELVGWKNALVFIPYGDRFRRFRRYIHQAMGNNGAVSQYLPLEEIEAHRFLRRVLDEPEDLSLHIRKMSGAIILRITHGYETRWNDDPLVELADKVLEQFSLATVPGAFMVDLIPALCHVPSWFPGAGFQKLAASWSAGLSGMVERPYTFVKRQMSDGIAPISFASTLLETESLSNEEELDIKWSALSLYAGGFDTTVSTIYALFLAMTLYPDVLKKAQAEIDAMVGNDRLPTFSDRDELPYVNALVKEVHRWNVVVPSSIPHRVTQDDVHAGYFIPKGSLVITNIWKMTRNPAVYPDPERFDPSRFISSEGGIVQPDPLEVCFGFGRRICPGILLADASLFISCATSLAVFDISKCVVDGVVVEPKHENTSGTLSHPKPFKCSIKPRSHKAASLIKIDENY</sequence>
<comment type="cofactor">
    <cofactor evidence="1 9">
        <name>heme</name>
        <dbReference type="ChEBI" id="CHEBI:30413"/>
    </cofactor>
</comment>
<reference evidence="12" key="1">
    <citation type="submission" date="2020-11" db="EMBL/GenBank/DDBJ databases">
        <authorList>
            <consortium name="DOE Joint Genome Institute"/>
            <person name="Ahrendt S."/>
            <person name="Riley R."/>
            <person name="Andreopoulos W."/>
            <person name="Labutti K."/>
            <person name="Pangilinan J."/>
            <person name="Ruiz-Duenas F.J."/>
            <person name="Barrasa J.M."/>
            <person name="Sanchez-Garcia M."/>
            <person name="Camarero S."/>
            <person name="Miyauchi S."/>
            <person name="Serrano A."/>
            <person name="Linde D."/>
            <person name="Babiker R."/>
            <person name="Drula E."/>
            <person name="Ayuso-Fernandez I."/>
            <person name="Pacheco R."/>
            <person name="Padilla G."/>
            <person name="Ferreira P."/>
            <person name="Barriuso J."/>
            <person name="Kellner H."/>
            <person name="Castanera R."/>
            <person name="Alfaro M."/>
            <person name="Ramirez L."/>
            <person name="Pisabarro A.G."/>
            <person name="Kuo A."/>
            <person name="Tritt A."/>
            <person name="Lipzen A."/>
            <person name="He G."/>
            <person name="Yan M."/>
            <person name="Ng V."/>
            <person name="Cullen D."/>
            <person name="Martin F."/>
            <person name="Rosso M.-N."/>
            <person name="Henrissat B."/>
            <person name="Hibbett D."/>
            <person name="Martinez A.T."/>
            <person name="Grigoriev I.V."/>
        </authorList>
    </citation>
    <scope>NUCLEOTIDE SEQUENCE</scope>
    <source>
        <strain evidence="12">CBS 247.69</strain>
    </source>
</reference>
<evidence type="ECO:0000256" key="10">
    <source>
        <dbReference type="RuleBase" id="RU000461"/>
    </source>
</evidence>
<gene>
    <name evidence="12" type="ORF">BDZ94DRAFT_1258793</name>
</gene>
<name>A0A9P6CEX0_9AGAR</name>
<keyword evidence="7 9" id="KW-0408">Iron</keyword>
<comment type="caution">
    <text evidence="12">The sequence shown here is derived from an EMBL/GenBank/DDBJ whole genome shotgun (WGS) entry which is preliminary data.</text>
</comment>
<comment type="pathway">
    <text evidence="2">Secondary metabolite biosynthesis.</text>
</comment>
<evidence type="ECO:0000256" key="5">
    <source>
        <dbReference type="ARBA" id="ARBA00022723"/>
    </source>
</evidence>
<dbReference type="InterPro" id="IPR002401">
    <property type="entry name" value="Cyt_P450_E_grp-I"/>
</dbReference>
<keyword evidence="11" id="KW-1133">Transmembrane helix</keyword>
<dbReference type="PRINTS" id="PR00463">
    <property type="entry name" value="EP450I"/>
</dbReference>
<comment type="similarity">
    <text evidence="3 10">Belongs to the cytochrome P450 family.</text>
</comment>
<dbReference type="Gene3D" id="1.10.630.10">
    <property type="entry name" value="Cytochrome P450"/>
    <property type="match status" value="1"/>
</dbReference>
<evidence type="ECO:0000256" key="11">
    <source>
        <dbReference type="SAM" id="Phobius"/>
    </source>
</evidence>
<dbReference type="InterPro" id="IPR050364">
    <property type="entry name" value="Cytochrome_P450_fung"/>
</dbReference>
<dbReference type="Pfam" id="PF00067">
    <property type="entry name" value="p450"/>
    <property type="match status" value="1"/>
</dbReference>
<dbReference type="InterPro" id="IPR017972">
    <property type="entry name" value="Cyt_P450_CS"/>
</dbReference>
<evidence type="ECO:0000256" key="1">
    <source>
        <dbReference type="ARBA" id="ARBA00001971"/>
    </source>
</evidence>